<keyword evidence="5" id="KW-0106">Calcium</keyword>
<dbReference type="Pfam" id="PF01731">
    <property type="entry name" value="Arylesterase"/>
    <property type="match status" value="1"/>
</dbReference>
<feature type="binding site" evidence="5">
    <location>
        <position position="63"/>
    </location>
    <ligand>
        <name>Ca(2+)</name>
        <dbReference type="ChEBI" id="CHEBI:29108"/>
        <label>1</label>
        <note>catalytic</note>
    </ligand>
</feature>
<organism evidence="6 7">
    <name type="scientific">Aspergillus brasiliensis (strain CBS 101740 / IMI 381727 / IBT 21946)</name>
    <dbReference type="NCBI Taxonomy" id="767769"/>
    <lineage>
        <taxon>Eukaryota</taxon>
        <taxon>Fungi</taxon>
        <taxon>Dikarya</taxon>
        <taxon>Ascomycota</taxon>
        <taxon>Pezizomycotina</taxon>
        <taxon>Eurotiomycetes</taxon>
        <taxon>Eurotiomycetidae</taxon>
        <taxon>Eurotiales</taxon>
        <taxon>Aspergillaceae</taxon>
        <taxon>Aspergillus</taxon>
        <taxon>Aspergillus subgen. Circumdati</taxon>
    </lineage>
</organism>
<dbReference type="VEuPathDB" id="FungiDB:ASPBRDRAFT_209810"/>
<feature type="binding site" evidence="5">
    <location>
        <position position="248"/>
    </location>
    <ligand>
        <name>Ca(2+)</name>
        <dbReference type="ChEBI" id="CHEBI:29108"/>
        <label>1</label>
        <note>catalytic</note>
    </ligand>
</feature>
<evidence type="ECO:0000256" key="5">
    <source>
        <dbReference type="PIRSR" id="PIRSR602640-2"/>
    </source>
</evidence>
<evidence type="ECO:0000256" key="4">
    <source>
        <dbReference type="ARBA" id="ARBA00023180"/>
    </source>
</evidence>
<keyword evidence="4" id="KW-0325">Glycoprotein</keyword>
<keyword evidence="2" id="KW-0378">Hydrolase</keyword>
<evidence type="ECO:0000256" key="2">
    <source>
        <dbReference type="ARBA" id="ARBA00022801"/>
    </source>
</evidence>
<evidence type="ECO:0000313" key="6">
    <source>
        <dbReference type="EMBL" id="OJJ68572.1"/>
    </source>
</evidence>
<name>A0A1L9UAC5_ASPBC</name>
<dbReference type="GO" id="GO:0046872">
    <property type="term" value="F:metal ion binding"/>
    <property type="evidence" value="ECO:0007669"/>
    <property type="project" value="UniProtKB-KW"/>
</dbReference>
<dbReference type="GeneID" id="93574365"/>
<dbReference type="InterPro" id="IPR051288">
    <property type="entry name" value="Serum_paraoxonase/arylesterase"/>
</dbReference>
<keyword evidence="5" id="KW-0479">Metal-binding</keyword>
<dbReference type="PANTHER" id="PTHR11799:SF30">
    <property type="entry name" value="SERUM PARAOXONASE_ARYLESTERASE 2"/>
    <property type="match status" value="1"/>
</dbReference>
<sequence length="419" mass="46104">MTLLNIFVHVRNFASIIQAACIELIFRLRFLYSLARPIPPQWTSFHKGRASVFFKDKVKFSEDVVLDHERGFAIISADAGRAQWNTVMGPLINPDPRGQLYLYDYATTGSLRPVELVNYPRKADFHPLGVNIFRGASNDRTRLFVVNHGRSVSTVEIMDIDYTEARATHILTVADGDINIRTPNAVAPISYTQFYVTNDHYYPLKSSPLMSHLETWLSLRKGWVTLVDLSNPEIIDCKVVAKGIAFANGITLTPTGKQLLVASTSTNCVHIYDRDPTNNALSGNCEMVRVSFPPDNLRFDFSLSVDDPTAFDQDGRFLRGATASGCPNPLKLVGMSKNPAAVKAPSMIVELCKGSSSNTASHVATLSGPETKYCARARYLSSGQHFPCATTGAVDLSRGRLIGCGLYAEGILDISFEAE</sequence>
<reference evidence="7" key="1">
    <citation type="journal article" date="2017" name="Genome Biol.">
        <title>Comparative genomics reveals high biological diversity and specific adaptations in the industrially and medically important fungal genus Aspergillus.</title>
        <authorList>
            <person name="de Vries R.P."/>
            <person name="Riley R."/>
            <person name="Wiebenga A."/>
            <person name="Aguilar-Osorio G."/>
            <person name="Amillis S."/>
            <person name="Uchima C.A."/>
            <person name="Anderluh G."/>
            <person name="Asadollahi M."/>
            <person name="Askin M."/>
            <person name="Barry K."/>
            <person name="Battaglia E."/>
            <person name="Bayram O."/>
            <person name="Benocci T."/>
            <person name="Braus-Stromeyer S.A."/>
            <person name="Caldana C."/>
            <person name="Canovas D."/>
            <person name="Cerqueira G.C."/>
            <person name="Chen F."/>
            <person name="Chen W."/>
            <person name="Choi C."/>
            <person name="Clum A."/>
            <person name="Dos Santos R.A."/>
            <person name="Damasio A.R."/>
            <person name="Diallinas G."/>
            <person name="Emri T."/>
            <person name="Fekete E."/>
            <person name="Flipphi M."/>
            <person name="Freyberg S."/>
            <person name="Gallo A."/>
            <person name="Gournas C."/>
            <person name="Habgood R."/>
            <person name="Hainaut M."/>
            <person name="Harispe M.L."/>
            <person name="Henrissat B."/>
            <person name="Hilden K.S."/>
            <person name="Hope R."/>
            <person name="Hossain A."/>
            <person name="Karabika E."/>
            <person name="Karaffa L."/>
            <person name="Karanyi Z."/>
            <person name="Krasevec N."/>
            <person name="Kuo A."/>
            <person name="Kusch H."/>
            <person name="LaButti K."/>
            <person name="Lagendijk E.L."/>
            <person name="Lapidus A."/>
            <person name="Levasseur A."/>
            <person name="Lindquist E."/>
            <person name="Lipzen A."/>
            <person name="Logrieco A.F."/>
            <person name="MacCabe A."/>
            <person name="Maekelae M.R."/>
            <person name="Malavazi I."/>
            <person name="Melin P."/>
            <person name="Meyer V."/>
            <person name="Mielnichuk N."/>
            <person name="Miskei M."/>
            <person name="Molnar A.P."/>
            <person name="Mule G."/>
            <person name="Ngan C.Y."/>
            <person name="Orejas M."/>
            <person name="Orosz E."/>
            <person name="Ouedraogo J.P."/>
            <person name="Overkamp K.M."/>
            <person name="Park H.-S."/>
            <person name="Perrone G."/>
            <person name="Piumi F."/>
            <person name="Punt P.J."/>
            <person name="Ram A.F."/>
            <person name="Ramon A."/>
            <person name="Rauscher S."/>
            <person name="Record E."/>
            <person name="Riano-Pachon D.M."/>
            <person name="Robert V."/>
            <person name="Roehrig J."/>
            <person name="Ruller R."/>
            <person name="Salamov A."/>
            <person name="Salih N.S."/>
            <person name="Samson R.A."/>
            <person name="Sandor E."/>
            <person name="Sanguinetti M."/>
            <person name="Schuetze T."/>
            <person name="Sepcic K."/>
            <person name="Shelest E."/>
            <person name="Sherlock G."/>
            <person name="Sophianopoulou V."/>
            <person name="Squina F.M."/>
            <person name="Sun H."/>
            <person name="Susca A."/>
            <person name="Todd R.B."/>
            <person name="Tsang A."/>
            <person name="Unkles S.E."/>
            <person name="van de Wiele N."/>
            <person name="van Rossen-Uffink D."/>
            <person name="Oliveira J.V."/>
            <person name="Vesth T.C."/>
            <person name="Visser J."/>
            <person name="Yu J.-H."/>
            <person name="Zhou M."/>
            <person name="Andersen M.R."/>
            <person name="Archer D.B."/>
            <person name="Baker S.E."/>
            <person name="Benoit I."/>
            <person name="Brakhage A.A."/>
            <person name="Braus G.H."/>
            <person name="Fischer R."/>
            <person name="Frisvad J.C."/>
            <person name="Goldman G.H."/>
            <person name="Houbraken J."/>
            <person name="Oakley B."/>
            <person name="Pocsi I."/>
            <person name="Scazzocchio C."/>
            <person name="Seiboth B."/>
            <person name="vanKuyk P.A."/>
            <person name="Wortman J."/>
            <person name="Dyer P.S."/>
            <person name="Grigoriev I.V."/>
        </authorList>
    </citation>
    <scope>NUCLEOTIDE SEQUENCE [LARGE SCALE GENOMIC DNA]</scope>
    <source>
        <strain evidence="7">CBS 101740 / IMI 381727 / IBT 21946</strain>
    </source>
</reference>
<dbReference type="GO" id="GO:0004064">
    <property type="term" value="F:arylesterase activity"/>
    <property type="evidence" value="ECO:0007669"/>
    <property type="project" value="InterPro"/>
</dbReference>
<protein>
    <recommendedName>
        <fullName evidence="8">SMP-30/Gluconolactonase/LRE-like region domain-containing protein</fullName>
    </recommendedName>
</protein>
<comment type="cofactor">
    <cofactor evidence="5">
        <name>Ca(2+)</name>
        <dbReference type="ChEBI" id="CHEBI:29108"/>
    </cofactor>
    <text evidence="5">Binds 2 calcium ions per subunit.</text>
</comment>
<dbReference type="EMBL" id="KV878690">
    <property type="protein sequence ID" value="OJJ68572.1"/>
    <property type="molecule type" value="Genomic_DNA"/>
</dbReference>
<dbReference type="RefSeq" id="XP_067475821.1">
    <property type="nucleotide sequence ID" value="XM_067621877.1"/>
</dbReference>
<dbReference type="PANTHER" id="PTHR11799">
    <property type="entry name" value="PARAOXONASE"/>
    <property type="match status" value="1"/>
</dbReference>
<proteinExistence type="inferred from homology"/>
<comment type="similarity">
    <text evidence="1">Belongs to the paraoxonase family.</text>
</comment>
<evidence type="ECO:0008006" key="8">
    <source>
        <dbReference type="Google" id="ProtNLM"/>
    </source>
</evidence>
<gene>
    <name evidence="6" type="ORF">ASPBRDRAFT_209810</name>
</gene>
<feature type="binding site" evidence="5">
    <location>
        <position position="184"/>
    </location>
    <ligand>
        <name>Ca(2+)</name>
        <dbReference type="ChEBI" id="CHEBI:29108"/>
        <label>1</label>
        <note>catalytic</note>
    </ligand>
</feature>
<evidence type="ECO:0000313" key="7">
    <source>
        <dbReference type="Proteomes" id="UP000184499"/>
    </source>
</evidence>
<keyword evidence="7" id="KW-1185">Reference proteome</keyword>
<accession>A0A1L9UAC5</accession>
<dbReference type="OrthoDB" id="5307922at2759"/>
<dbReference type="OMA" id="FLREWHP"/>
<dbReference type="Proteomes" id="UP000184499">
    <property type="component" value="Unassembled WGS sequence"/>
</dbReference>
<dbReference type="InterPro" id="IPR002640">
    <property type="entry name" value="Arylesterase"/>
</dbReference>
<dbReference type="InterPro" id="IPR011042">
    <property type="entry name" value="6-blade_b-propeller_TolB-like"/>
</dbReference>
<evidence type="ECO:0000256" key="3">
    <source>
        <dbReference type="ARBA" id="ARBA00023157"/>
    </source>
</evidence>
<feature type="binding site" evidence="5">
    <location>
        <position position="295"/>
    </location>
    <ligand>
        <name>Ca(2+)</name>
        <dbReference type="ChEBI" id="CHEBI:29108"/>
        <label>1</label>
        <note>catalytic</note>
    </ligand>
</feature>
<feature type="binding site" evidence="5">
    <location>
        <position position="296"/>
    </location>
    <ligand>
        <name>Ca(2+)</name>
        <dbReference type="ChEBI" id="CHEBI:29108"/>
        <label>1</label>
        <note>catalytic</note>
    </ligand>
</feature>
<evidence type="ECO:0000256" key="1">
    <source>
        <dbReference type="ARBA" id="ARBA00008595"/>
    </source>
</evidence>
<dbReference type="SUPFAM" id="SSF63829">
    <property type="entry name" value="Calcium-dependent phosphotriesterase"/>
    <property type="match status" value="1"/>
</dbReference>
<dbReference type="Gene3D" id="2.120.10.30">
    <property type="entry name" value="TolB, C-terminal domain"/>
    <property type="match status" value="1"/>
</dbReference>
<dbReference type="AlphaFoldDB" id="A0A1L9UAC5"/>
<keyword evidence="3" id="KW-1015">Disulfide bond</keyword>